<evidence type="ECO:0008006" key="9">
    <source>
        <dbReference type="Google" id="ProtNLM"/>
    </source>
</evidence>
<evidence type="ECO:0000256" key="3">
    <source>
        <dbReference type="ARBA" id="ARBA00022692"/>
    </source>
</evidence>
<feature type="transmembrane region" description="Helical" evidence="6">
    <location>
        <begin position="83"/>
        <end position="102"/>
    </location>
</feature>
<dbReference type="KEGG" id="smo:SELMODRAFT_97154"/>
<name>D8RMX8_SELML</name>
<proteinExistence type="inferred from homology"/>
<evidence type="ECO:0000256" key="1">
    <source>
        <dbReference type="ARBA" id="ARBA00004141"/>
    </source>
</evidence>
<evidence type="ECO:0000256" key="5">
    <source>
        <dbReference type="ARBA" id="ARBA00023136"/>
    </source>
</evidence>
<feature type="transmembrane region" description="Helical" evidence="6">
    <location>
        <begin position="471"/>
        <end position="496"/>
    </location>
</feature>
<dbReference type="SUPFAM" id="SSF103473">
    <property type="entry name" value="MFS general substrate transporter"/>
    <property type="match status" value="1"/>
</dbReference>
<evidence type="ECO:0000256" key="6">
    <source>
        <dbReference type="SAM" id="Phobius"/>
    </source>
</evidence>
<feature type="transmembrane region" description="Helical" evidence="6">
    <location>
        <begin position="429"/>
        <end position="450"/>
    </location>
</feature>
<dbReference type="EMBL" id="GL377584">
    <property type="protein sequence ID" value="EFJ26613.1"/>
    <property type="molecule type" value="Genomic_DNA"/>
</dbReference>
<keyword evidence="3 6" id="KW-0812">Transmembrane</keyword>
<comment type="similarity">
    <text evidence="2">Belongs to the major facilitator superfamily. Proton-dependent oligopeptide transporter (POT/PTR) (TC 2.A.17) family.</text>
</comment>
<accession>D8RMX8</accession>
<dbReference type="HOGENOM" id="CLU_009313_4_1_1"/>
<evidence type="ECO:0000256" key="2">
    <source>
        <dbReference type="ARBA" id="ARBA00005982"/>
    </source>
</evidence>
<dbReference type="GO" id="GO:0055085">
    <property type="term" value="P:transmembrane transport"/>
    <property type="evidence" value="ECO:0000318"/>
    <property type="project" value="GO_Central"/>
</dbReference>
<comment type="subcellular location">
    <subcellularLocation>
        <location evidence="1">Membrane</location>
        <topology evidence="1">Multi-pass membrane protein</topology>
    </subcellularLocation>
</comment>
<feature type="transmembrane region" description="Helical" evidence="6">
    <location>
        <begin position="20"/>
        <end position="37"/>
    </location>
</feature>
<evidence type="ECO:0000313" key="8">
    <source>
        <dbReference type="Proteomes" id="UP000001514"/>
    </source>
</evidence>
<keyword evidence="5 6" id="KW-0472">Membrane</keyword>
<dbReference type="AlphaFoldDB" id="D8RMX8"/>
<feature type="transmembrane region" description="Helical" evidence="6">
    <location>
        <begin position="127"/>
        <end position="146"/>
    </location>
</feature>
<evidence type="ECO:0000256" key="4">
    <source>
        <dbReference type="ARBA" id="ARBA00022989"/>
    </source>
</evidence>
<gene>
    <name evidence="7" type="ORF">SELMODRAFT_97154</name>
</gene>
<feature type="transmembrane region" description="Helical" evidence="6">
    <location>
        <begin position="44"/>
        <end position="63"/>
    </location>
</feature>
<dbReference type="InterPro" id="IPR036259">
    <property type="entry name" value="MFS_trans_sf"/>
</dbReference>
<dbReference type="InterPro" id="IPR000109">
    <property type="entry name" value="POT_fam"/>
</dbReference>
<dbReference type="Pfam" id="PF00854">
    <property type="entry name" value="PTR2"/>
    <property type="match status" value="1"/>
</dbReference>
<organism evidence="8">
    <name type="scientific">Selaginella moellendorffii</name>
    <name type="common">Spikemoss</name>
    <dbReference type="NCBI Taxonomy" id="88036"/>
    <lineage>
        <taxon>Eukaryota</taxon>
        <taxon>Viridiplantae</taxon>
        <taxon>Streptophyta</taxon>
        <taxon>Embryophyta</taxon>
        <taxon>Tracheophyta</taxon>
        <taxon>Lycopodiopsida</taxon>
        <taxon>Selaginellales</taxon>
        <taxon>Selaginellaceae</taxon>
        <taxon>Selaginella</taxon>
    </lineage>
</organism>
<dbReference type="InterPro" id="IPR018456">
    <property type="entry name" value="PTR2_symporter_CS"/>
</dbReference>
<dbReference type="Proteomes" id="UP000001514">
    <property type="component" value="Unassembled WGS sequence"/>
</dbReference>
<feature type="transmembrane region" description="Helical" evidence="6">
    <location>
        <begin position="354"/>
        <end position="377"/>
    </location>
</feature>
<dbReference type="eggNOG" id="KOG1237">
    <property type="taxonomic scope" value="Eukaryota"/>
</dbReference>
<feature type="transmembrane region" description="Helical" evidence="6">
    <location>
        <begin position="152"/>
        <end position="172"/>
    </location>
</feature>
<dbReference type="InParanoid" id="D8RMX8"/>
<sequence length="513" mass="56954">MAYLQHRLKLDLVDAANTITNFMGMCSYTPLLGAFVADAMIGRYATILIASTIYVAALFVMVIEAKLPSTKPPHCKKHDCLGYLYAAFVLIAIAAGGVRPNAPSFGADQFDQHNPVERKQLFSYFNWYYFFVVAAMVTSTTLLVYIQNTFGWVWGFGIPAVAMVVAVALFWAGSPLYRKISPAGSPFTRLAQVVVAVCRKWRVDIPNDPRELFNNEAPKAGAGGITLRHTMQYRFLDRAATIVDGEHHGSEKIDPWRLCPVSHVEELKSLLRMTPVWATGIPIFVAWSQQSTFWIGQGYVMDLRMGSSPHAFKMQPATLPVFSLLTMMIFLPFYDKLVVPLAAKVTRNPRGITFLQRIGVGITFAASAMLVAGAVEVKRRRLGFAHPLSCFWLVPQFCLLGLSEAFVTIGYLEFFYDQSPPSMRSMAAAVVWAIIGTGNYVSTAIVALIKRSTRTPTSDQGWLSLTGNLEYFYWVLAGCLAVDFVVHLLVSTFYTYTKPDYADADDQAPIAMI</sequence>
<dbReference type="GO" id="GO:0022857">
    <property type="term" value="F:transmembrane transporter activity"/>
    <property type="evidence" value="ECO:0000318"/>
    <property type="project" value="GO_Central"/>
</dbReference>
<reference evidence="7 8" key="1">
    <citation type="journal article" date="2011" name="Science">
        <title>The Selaginella genome identifies genetic changes associated with the evolution of vascular plants.</title>
        <authorList>
            <person name="Banks J.A."/>
            <person name="Nishiyama T."/>
            <person name="Hasebe M."/>
            <person name="Bowman J.L."/>
            <person name="Gribskov M."/>
            <person name="dePamphilis C."/>
            <person name="Albert V.A."/>
            <person name="Aono N."/>
            <person name="Aoyama T."/>
            <person name="Ambrose B.A."/>
            <person name="Ashton N.W."/>
            <person name="Axtell M.J."/>
            <person name="Barker E."/>
            <person name="Barker M.S."/>
            <person name="Bennetzen J.L."/>
            <person name="Bonawitz N.D."/>
            <person name="Chapple C."/>
            <person name="Cheng C."/>
            <person name="Correa L.G."/>
            <person name="Dacre M."/>
            <person name="DeBarry J."/>
            <person name="Dreyer I."/>
            <person name="Elias M."/>
            <person name="Engstrom E.M."/>
            <person name="Estelle M."/>
            <person name="Feng L."/>
            <person name="Finet C."/>
            <person name="Floyd S.K."/>
            <person name="Frommer W.B."/>
            <person name="Fujita T."/>
            <person name="Gramzow L."/>
            <person name="Gutensohn M."/>
            <person name="Harholt J."/>
            <person name="Hattori M."/>
            <person name="Heyl A."/>
            <person name="Hirai T."/>
            <person name="Hiwatashi Y."/>
            <person name="Ishikawa M."/>
            <person name="Iwata M."/>
            <person name="Karol K.G."/>
            <person name="Koehler B."/>
            <person name="Kolukisaoglu U."/>
            <person name="Kubo M."/>
            <person name="Kurata T."/>
            <person name="Lalonde S."/>
            <person name="Li K."/>
            <person name="Li Y."/>
            <person name="Litt A."/>
            <person name="Lyons E."/>
            <person name="Manning G."/>
            <person name="Maruyama T."/>
            <person name="Michael T.P."/>
            <person name="Mikami K."/>
            <person name="Miyazaki S."/>
            <person name="Morinaga S."/>
            <person name="Murata T."/>
            <person name="Mueller-Roeber B."/>
            <person name="Nelson D.R."/>
            <person name="Obara M."/>
            <person name="Oguri Y."/>
            <person name="Olmstead R.G."/>
            <person name="Onodera N."/>
            <person name="Petersen B.L."/>
            <person name="Pils B."/>
            <person name="Prigge M."/>
            <person name="Rensing S.A."/>
            <person name="Riano-Pachon D.M."/>
            <person name="Roberts A.W."/>
            <person name="Sato Y."/>
            <person name="Scheller H.V."/>
            <person name="Schulz B."/>
            <person name="Schulz C."/>
            <person name="Shakirov E.V."/>
            <person name="Shibagaki N."/>
            <person name="Shinohara N."/>
            <person name="Shippen D.E."/>
            <person name="Soerensen I."/>
            <person name="Sotooka R."/>
            <person name="Sugimoto N."/>
            <person name="Sugita M."/>
            <person name="Sumikawa N."/>
            <person name="Tanurdzic M."/>
            <person name="Theissen G."/>
            <person name="Ulvskov P."/>
            <person name="Wakazuki S."/>
            <person name="Weng J.K."/>
            <person name="Willats W.W."/>
            <person name="Wipf D."/>
            <person name="Wolf P.G."/>
            <person name="Yang L."/>
            <person name="Zimmer A.D."/>
            <person name="Zhu Q."/>
            <person name="Mitros T."/>
            <person name="Hellsten U."/>
            <person name="Loque D."/>
            <person name="Otillar R."/>
            <person name="Salamov A."/>
            <person name="Schmutz J."/>
            <person name="Shapiro H."/>
            <person name="Lindquist E."/>
            <person name="Lucas S."/>
            <person name="Rokhsar D."/>
            <person name="Grigoriev I.V."/>
        </authorList>
    </citation>
    <scope>NUCLEOTIDE SEQUENCE [LARGE SCALE GENOMIC DNA]</scope>
</reference>
<dbReference type="PANTHER" id="PTHR11654">
    <property type="entry name" value="OLIGOPEPTIDE TRANSPORTER-RELATED"/>
    <property type="match status" value="1"/>
</dbReference>
<dbReference type="GO" id="GO:0006857">
    <property type="term" value="P:oligopeptide transport"/>
    <property type="evidence" value="ECO:0007669"/>
    <property type="project" value="InterPro"/>
</dbReference>
<dbReference type="Gramene" id="EFJ26613">
    <property type="protein sequence ID" value="EFJ26613"/>
    <property type="gene ID" value="SELMODRAFT_97154"/>
</dbReference>
<keyword evidence="4 6" id="KW-1133">Transmembrane helix</keyword>
<dbReference type="OMA" id="YTFTIMQ"/>
<evidence type="ECO:0000313" key="7">
    <source>
        <dbReference type="EMBL" id="EFJ26613.1"/>
    </source>
</evidence>
<feature type="transmembrane region" description="Helical" evidence="6">
    <location>
        <begin position="389"/>
        <end position="409"/>
    </location>
</feature>
<feature type="transmembrane region" description="Helical" evidence="6">
    <location>
        <begin position="317"/>
        <end position="334"/>
    </location>
</feature>
<dbReference type="Gene3D" id="1.20.1250.20">
    <property type="entry name" value="MFS general substrate transporter like domains"/>
    <property type="match status" value="1"/>
</dbReference>
<dbReference type="GO" id="GO:0005886">
    <property type="term" value="C:plasma membrane"/>
    <property type="evidence" value="ECO:0000318"/>
    <property type="project" value="GO_Central"/>
</dbReference>
<dbReference type="PROSITE" id="PS01022">
    <property type="entry name" value="PTR2_1"/>
    <property type="match status" value="1"/>
</dbReference>
<protein>
    <recommendedName>
        <fullName evidence="9">Major facilitator superfamily (MFS) profile domain-containing protein</fullName>
    </recommendedName>
</protein>
<keyword evidence="8" id="KW-1185">Reference proteome</keyword>